<feature type="transmembrane region" description="Helical" evidence="22">
    <location>
        <begin position="194"/>
        <end position="213"/>
    </location>
</feature>
<feature type="transmembrane region" description="Helical" evidence="22">
    <location>
        <begin position="310"/>
        <end position="335"/>
    </location>
</feature>
<evidence type="ECO:0000313" key="24">
    <source>
        <dbReference type="Proteomes" id="UP000003340"/>
    </source>
</evidence>
<keyword evidence="4 23" id="KW-0132">Cell division</keyword>
<accession>C0EHA9</accession>
<comment type="catalytic activity">
    <reaction evidence="20">
        <text>[GlcNAc-(1-&gt;4)-Mur2Ac(oyl-L-Ala-gamma-D-Glu-L-Lys-D-Ala-D-Ala)](n)-di-trans,octa-cis-undecaprenyl diphosphate + beta-D-GlcNAc-(1-&gt;4)-Mur2Ac(oyl-L-Ala-gamma-D-Glu-L-Lys-D-Ala-D-Ala)-di-trans,octa-cis-undecaprenyl diphosphate = [GlcNAc-(1-&gt;4)-Mur2Ac(oyl-L-Ala-gamma-D-Glu-L-Lys-D-Ala-D-Ala)](n+1)-di-trans,octa-cis-undecaprenyl diphosphate + di-trans,octa-cis-undecaprenyl diphosphate + H(+)</text>
        <dbReference type="Rhea" id="RHEA:23708"/>
        <dbReference type="Rhea" id="RHEA-COMP:9602"/>
        <dbReference type="Rhea" id="RHEA-COMP:9603"/>
        <dbReference type="ChEBI" id="CHEBI:15378"/>
        <dbReference type="ChEBI" id="CHEBI:58405"/>
        <dbReference type="ChEBI" id="CHEBI:60033"/>
        <dbReference type="ChEBI" id="CHEBI:78435"/>
        <dbReference type="EC" id="2.4.99.28"/>
    </reaction>
</comment>
<dbReference type="GO" id="GO:0051301">
    <property type="term" value="P:cell division"/>
    <property type="evidence" value="ECO:0007669"/>
    <property type="project" value="UniProtKB-KW"/>
</dbReference>
<evidence type="ECO:0000256" key="12">
    <source>
        <dbReference type="ARBA" id="ARBA00023306"/>
    </source>
</evidence>
<dbReference type="STRING" id="537013.CLOSTMETH_03309"/>
<evidence type="ECO:0000256" key="11">
    <source>
        <dbReference type="ARBA" id="ARBA00023136"/>
    </source>
</evidence>
<keyword evidence="8" id="KW-0133">Cell shape</keyword>
<evidence type="ECO:0000256" key="5">
    <source>
        <dbReference type="ARBA" id="ARBA00022676"/>
    </source>
</evidence>
<evidence type="ECO:0000256" key="1">
    <source>
        <dbReference type="ARBA" id="ARBA00004651"/>
    </source>
</evidence>
<comment type="pathway">
    <text evidence="2">Cell wall biogenesis; peptidoglycan biosynthesis.</text>
</comment>
<evidence type="ECO:0000256" key="18">
    <source>
        <dbReference type="ARBA" id="ARBA00041418"/>
    </source>
</evidence>
<keyword evidence="11 22" id="KW-0472">Membrane</keyword>
<dbReference type="Pfam" id="PF01098">
    <property type="entry name" value="FTSW_RODA_SPOVE"/>
    <property type="match status" value="1"/>
</dbReference>
<evidence type="ECO:0000256" key="14">
    <source>
        <dbReference type="ARBA" id="ARBA00032370"/>
    </source>
</evidence>
<evidence type="ECO:0000256" key="3">
    <source>
        <dbReference type="ARBA" id="ARBA00022475"/>
    </source>
</evidence>
<keyword evidence="24" id="KW-1185">Reference proteome</keyword>
<feature type="transmembrane region" description="Helical" evidence="22">
    <location>
        <begin position="272"/>
        <end position="298"/>
    </location>
</feature>
<feature type="transmembrane region" description="Helical" evidence="22">
    <location>
        <begin position="83"/>
        <end position="101"/>
    </location>
</feature>
<dbReference type="EC" id="2.4.99.28" evidence="19"/>
<evidence type="ECO:0000256" key="19">
    <source>
        <dbReference type="ARBA" id="ARBA00044770"/>
    </source>
</evidence>
<keyword evidence="12" id="KW-0131">Cell cycle</keyword>
<keyword evidence="3" id="KW-1003">Cell membrane</keyword>
<evidence type="ECO:0000256" key="22">
    <source>
        <dbReference type="SAM" id="Phobius"/>
    </source>
</evidence>
<evidence type="ECO:0000256" key="16">
    <source>
        <dbReference type="ARBA" id="ARBA00038053"/>
    </source>
</evidence>
<dbReference type="Proteomes" id="UP000003340">
    <property type="component" value="Unassembled WGS sequence"/>
</dbReference>
<gene>
    <name evidence="23" type="primary">ftsW</name>
    <name evidence="23" type="ORF">CLOSTMETH_03309</name>
</gene>
<feature type="transmembrane region" description="Helical" evidence="22">
    <location>
        <begin position="20"/>
        <end position="42"/>
    </location>
</feature>
<comment type="similarity">
    <text evidence="16">Belongs to the SEDS family. FtsW subfamily.</text>
</comment>
<comment type="function">
    <text evidence="21">Peptidoglycan polymerase that is essential for cell division.</text>
</comment>
<dbReference type="AlphaFoldDB" id="C0EHA9"/>
<keyword evidence="5" id="KW-0328">Glycosyltransferase</keyword>
<dbReference type="PANTHER" id="PTHR30474">
    <property type="entry name" value="CELL CYCLE PROTEIN"/>
    <property type="match status" value="1"/>
</dbReference>
<evidence type="ECO:0000256" key="8">
    <source>
        <dbReference type="ARBA" id="ARBA00022960"/>
    </source>
</evidence>
<keyword evidence="10 22" id="KW-1133">Transmembrane helix</keyword>
<evidence type="ECO:0000256" key="21">
    <source>
        <dbReference type="ARBA" id="ARBA00049966"/>
    </source>
</evidence>
<dbReference type="GO" id="GO:0009252">
    <property type="term" value="P:peptidoglycan biosynthetic process"/>
    <property type="evidence" value="ECO:0007669"/>
    <property type="project" value="UniProtKB-KW"/>
</dbReference>
<evidence type="ECO:0000256" key="7">
    <source>
        <dbReference type="ARBA" id="ARBA00022692"/>
    </source>
</evidence>
<feature type="transmembrane region" description="Helical" evidence="22">
    <location>
        <begin position="146"/>
        <end position="165"/>
    </location>
</feature>
<dbReference type="GO" id="GO:0005886">
    <property type="term" value="C:plasma membrane"/>
    <property type="evidence" value="ECO:0007669"/>
    <property type="project" value="UniProtKB-SubCell"/>
</dbReference>
<dbReference type="InterPro" id="IPR013437">
    <property type="entry name" value="FtsW"/>
</dbReference>
<evidence type="ECO:0000256" key="17">
    <source>
        <dbReference type="ARBA" id="ARBA00041185"/>
    </source>
</evidence>
<evidence type="ECO:0000256" key="9">
    <source>
        <dbReference type="ARBA" id="ARBA00022984"/>
    </source>
</evidence>
<dbReference type="PANTHER" id="PTHR30474:SF2">
    <property type="entry name" value="PEPTIDOGLYCAN GLYCOSYLTRANSFERASE FTSW-RELATED"/>
    <property type="match status" value="1"/>
</dbReference>
<reference evidence="23 24" key="1">
    <citation type="submission" date="2009-01" db="EMBL/GenBank/DDBJ databases">
        <authorList>
            <person name="Fulton L."/>
            <person name="Clifton S."/>
            <person name="Fulton B."/>
            <person name="Xu J."/>
            <person name="Minx P."/>
            <person name="Pepin K.H."/>
            <person name="Johnson M."/>
            <person name="Bhonagiri V."/>
            <person name="Nash W.E."/>
            <person name="Mardis E.R."/>
            <person name="Wilson R.K."/>
        </authorList>
    </citation>
    <scope>NUCLEOTIDE SEQUENCE [LARGE SCALE GENOMIC DNA]</scope>
    <source>
        <strain evidence="23 24">DSM 5476</strain>
    </source>
</reference>
<sequence length="377" mass="41905">MAVKKRVLPGREKQGKMDLVFFILVLVLLAFGLIMLFSASYANAYYYKGNSFQYIGRQAVFAVIGVIAMLVISRIDYHFWRKFAPWIFLVALLLMIAVLFTKGDENGIKRWFYIGPFQFQPSEIMKFAIILLFSAMISTNYKKMSTFKNGVLPYILILGVVSFLMYKEPHLSGTILILGIGAVLMFVGGTKPRWFIMLGGVIAVFLTFALTVGKDYMGDRFYYWLHPFSDPMNKTLQTDQSLLSIGSGGLLGLGLGKSKQKYMYLPEPQNDFIFAIVCEELGFIGAVLVILLFILFVYKGFSIASKSPDKFGMLLCVGVAAQIGVQALLNIAVVTNSIPNTGISLPFFSYGGTALTMQLAEIGVILNVSRHAAMEKT</sequence>
<keyword evidence="7 22" id="KW-0812">Transmembrane</keyword>
<feature type="transmembrane region" description="Helical" evidence="22">
    <location>
        <begin position="54"/>
        <end position="71"/>
    </location>
</feature>
<dbReference type="HOGENOM" id="CLU_029243_1_0_9"/>
<dbReference type="eggNOG" id="COG0772">
    <property type="taxonomic scope" value="Bacteria"/>
</dbReference>
<comment type="caution">
    <text evidence="23">The sequence shown here is derived from an EMBL/GenBank/DDBJ whole genome shotgun (WGS) entry which is preliminary data.</text>
</comment>
<evidence type="ECO:0000256" key="15">
    <source>
        <dbReference type="ARBA" id="ARBA00033270"/>
    </source>
</evidence>
<evidence type="ECO:0000256" key="2">
    <source>
        <dbReference type="ARBA" id="ARBA00004752"/>
    </source>
</evidence>
<keyword evidence="13" id="KW-0961">Cell wall biogenesis/degradation</keyword>
<dbReference type="GO" id="GO:0032153">
    <property type="term" value="C:cell division site"/>
    <property type="evidence" value="ECO:0007669"/>
    <property type="project" value="TreeGrafter"/>
</dbReference>
<organism evidence="23 24">
    <name type="scientific">[Clostridium] methylpentosum DSM 5476</name>
    <dbReference type="NCBI Taxonomy" id="537013"/>
    <lineage>
        <taxon>Bacteria</taxon>
        <taxon>Bacillati</taxon>
        <taxon>Bacillota</taxon>
        <taxon>Clostridia</taxon>
        <taxon>Eubacteriales</taxon>
        <taxon>Oscillospiraceae</taxon>
        <taxon>Oscillospiraceae incertae sedis</taxon>
    </lineage>
</organism>
<dbReference type="InterPro" id="IPR001182">
    <property type="entry name" value="FtsW/RodA"/>
</dbReference>
<evidence type="ECO:0000256" key="6">
    <source>
        <dbReference type="ARBA" id="ARBA00022679"/>
    </source>
</evidence>
<name>C0EHA9_9FIRM</name>
<dbReference type="NCBIfam" id="TIGR02614">
    <property type="entry name" value="ftsW"/>
    <property type="match status" value="1"/>
</dbReference>
<evidence type="ECO:0000256" key="10">
    <source>
        <dbReference type="ARBA" id="ARBA00022989"/>
    </source>
</evidence>
<dbReference type="GO" id="GO:0008955">
    <property type="term" value="F:peptidoglycan glycosyltransferase activity"/>
    <property type="evidence" value="ECO:0007669"/>
    <property type="project" value="UniProtKB-EC"/>
</dbReference>
<keyword evidence="9" id="KW-0573">Peptidoglycan synthesis</keyword>
<dbReference type="GO" id="GO:0008360">
    <property type="term" value="P:regulation of cell shape"/>
    <property type="evidence" value="ECO:0007669"/>
    <property type="project" value="UniProtKB-KW"/>
</dbReference>
<dbReference type="GO" id="GO:0071555">
    <property type="term" value="P:cell wall organization"/>
    <property type="evidence" value="ECO:0007669"/>
    <property type="project" value="UniProtKB-KW"/>
</dbReference>
<evidence type="ECO:0000313" key="23">
    <source>
        <dbReference type="EMBL" id="EEG29196.1"/>
    </source>
</evidence>
<feature type="transmembrane region" description="Helical" evidence="22">
    <location>
        <begin position="171"/>
        <end position="187"/>
    </location>
</feature>
<dbReference type="EMBL" id="ACEC01000115">
    <property type="protein sequence ID" value="EEG29196.1"/>
    <property type="molecule type" value="Genomic_DNA"/>
</dbReference>
<feature type="transmembrane region" description="Helical" evidence="22">
    <location>
        <begin position="121"/>
        <end position="139"/>
    </location>
</feature>
<evidence type="ECO:0000256" key="20">
    <source>
        <dbReference type="ARBA" id="ARBA00049902"/>
    </source>
</evidence>
<evidence type="ECO:0000256" key="4">
    <source>
        <dbReference type="ARBA" id="ARBA00022618"/>
    </source>
</evidence>
<reference evidence="23 24" key="2">
    <citation type="submission" date="2009-02" db="EMBL/GenBank/DDBJ databases">
        <title>Draft genome sequence of Clostridium methylpentosum (DSM 5476).</title>
        <authorList>
            <person name="Sudarsanam P."/>
            <person name="Ley R."/>
            <person name="Guruge J."/>
            <person name="Turnbaugh P.J."/>
            <person name="Mahowald M."/>
            <person name="Liep D."/>
            <person name="Gordon J."/>
        </authorList>
    </citation>
    <scope>NUCLEOTIDE SEQUENCE [LARGE SCALE GENOMIC DNA]</scope>
    <source>
        <strain evidence="23 24">DSM 5476</strain>
    </source>
</reference>
<proteinExistence type="inferred from homology"/>
<evidence type="ECO:0000256" key="13">
    <source>
        <dbReference type="ARBA" id="ARBA00023316"/>
    </source>
</evidence>
<protein>
    <recommendedName>
        <fullName evidence="17">Probable peptidoglycan glycosyltransferase FtsW</fullName>
        <ecNumber evidence="19">2.4.99.28</ecNumber>
    </recommendedName>
    <alternativeName>
        <fullName evidence="18">Cell division protein FtsW</fullName>
    </alternativeName>
    <alternativeName>
        <fullName evidence="15">Cell wall polymerase</fullName>
    </alternativeName>
    <alternativeName>
        <fullName evidence="14">Peptidoglycan polymerase</fullName>
    </alternativeName>
</protein>
<comment type="subcellular location">
    <subcellularLocation>
        <location evidence="1">Cell membrane</location>
        <topology evidence="1">Multi-pass membrane protein</topology>
    </subcellularLocation>
</comment>
<keyword evidence="6" id="KW-0808">Transferase</keyword>
<dbReference type="GO" id="GO:0015648">
    <property type="term" value="F:lipid-linked peptidoglycan transporter activity"/>
    <property type="evidence" value="ECO:0007669"/>
    <property type="project" value="TreeGrafter"/>
</dbReference>
<feature type="transmembrane region" description="Helical" evidence="22">
    <location>
        <begin position="347"/>
        <end position="368"/>
    </location>
</feature>